<protein>
    <submittedName>
        <fullName evidence="1">Uncharacterized protein</fullName>
    </submittedName>
</protein>
<dbReference type="KEGG" id="bih:BIP78_0334"/>
<gene>
    <name evidence="1" type="ORF">BIP78_0334</name>
</gene>
<reference evidence="2" key="1">
    <citation type="submission" date="2018-12" db="EMBL/GenBank/DDBJ databases">
        <title>Complete genome sequence of an uncultured bacterium of the candidate phylum Bipolaricaulota.</title>
        <authorList>
            <person name="Kadnikov V.V."/>
            <person name="Mardanov A.V."/>
            <person name="Beletsky A.V."/>
            <person name="Frank Y.A."/>
            <person name="Karnachuk O.V."/>
            <person name="Ravin N.V."/>
        </authorList>
    </citation>
    <scope>NUCLEOTIDE SEQUENCE [LARGE SCALE GENOMIC DNA]</scope>
</reference>
<evidence type="ECO:0000313" key="1">
    <source>
        <dbReference type="EMBL" id="QAA76100.1"/>
    </source>
</evidence>
<evidence type="ECO:0000313" key="2">
    <source>
        <dbReference type="Proteomes" id="UP000287233"/>
    </source>
</evidence>
<dbReference type="Proteomes" id="UP000287233">
    <property type="component" value="Chromosome"/>
</dbReference>
<dbReference type="EMBL" id="CP034928">
    <property type="protein sequence ID" value="QAA76100.1"/>
    <property type="molecule type" value="Genomic_DNA"/>
</dbReference>
<organism evidence="1 2">
    <name type="scientific">Bipolaricaulis sibiricus</name>
    <dbReference type="NCBI Taxonomy" id="2501609"/>
    <lineage>
        <taxon>Bacteria</taxon>
        <taxon>Candidatus Bipolaricaulota</taxon>
        <taxon>Candidatus Bipolaricaulia</taxon>
        <taxon>Candidatus Bipolaricaulales</taxon>
        <taxon>Candidatus Bipolaricaulaceae</taxon>
        <taxon>Candidatus Bipolaricaulis</taxon>
    </lineage>
</organism>
<proteinExistence type="predicted"/>
<name>A0A410FT39_BIPS1</name>
<accession>A0A410FT39</accession>
<dbReference type="AlphaFoldDB" id="A0A410FT39"/>
<sequence>MPTVRVMNTPALAYFDARTRRITLPHWPTLDAEIQAFFTFLLPDPNEAERLFEELFGWFLVAHEMTHWLQRELNVVPDRYDEERMANDFAVAFFMAEGDEARLLHLGQLVDRALQNLADPVPLGEDRAQFFNERYADLAVDPAKYGHFQFAFILDSIARRADHALSALLRDLEGAGRQR</sequence>